<keyword evidence="2" id="KW-1185">Reference proteome</keyword>
<dbReference type="EMBL" id="KQ981958">
    <property type="protein sequence ID" value="KYN31958.1"/>
    <property type="molecule type" value="Genomic_DNA"/>
</dbReference>
<dbReference type="AlphaFoldDB" id="A0A195EUN4"/>
<dbReference type="Proteomes" id="UP000078541">
    <property type="component" value="Unassembled WGS sequence"/>
</dbReference>
<protein>
    <submittedName>
        <fullName evidence="1">Uncharacterized protein</fullName>
    </submittedName>
</protein>
<reference evidence="1 2" key="1">
    <citation type="submission" date="2016-03" db="EMBL/GenBank/DDBJ databases">
        <title>Trachymyrmex septentrionalis WGS genome.</title>
        <authorList>
            <person name="Nygaard S."/>
            <person name="Hu H."/>
            <person name="Boomsma J."/>
            <person name="Zhang G."/>
        </authorList>
    </citation>
    <scope>NUCLEOTIDE SEQUENCE [LARGE SCALE GENOMIC DNA]</scope>
    <source>
        <strain evidence="1">Tsep2-gDNA-1</strain>
        <tissue evidence="1">Whole body</tissue>
    </source>
</reference>
<organism evidence="1 2">
    <name type="scientific">Trachymyrmex septentrionalis</name>
    <dbReference type="NCBI Taxonomy" id="34720"/>
    <lineage>
        <taxon>Eukaryota</taxon>
        <taxon>Metazoa</taxon>
        <taxon>Ecdysozoa</taxon>
        <taxon>Arthropoda</taxon>
        <taxon>Hexapoda</taxon>
        <taxon>Insecta</taxon>
        <taxon>Pterygota</taxon>
        <taxon>Neoptera</taxon>
        <taxon>Endopterygota</taxon>
        <taxon>Hymenoptera</taxon>
        <taxon>Apocrita</taxon>
        <taxon>Aculeata</taxon>
        <taxon>Formicoidea</taxon>
        <taxon>Formicidae</taxon>
        <taxon>Myrmicinae</taxon>
        <taxon>Trachymyrmex</taxon>
    </lineage>
</organism>
<sequence length="54" mass="5793">MGNNSAGRKKKRNVHKGVSPACFRVVHSGVLLATAANRRLSCPAIRATSWAAFK</sequence>
<evidence type="ECO:0000313" key="2">
    <source>
        <dbReference type="Proteomes" id="UP000078541"/>
    </source>
</evidence>
<proteinExistence type="predicted"/>
<evidence type="ECO:0000313" key="1">
    <source>
        <dbReference type="EMBL" id="KYN31958.1"/>
    </source>
</evidence>
<gene>
    <name evidence="1" type="ORF">ALC56_13711</name>
</gene>
<name>A0A195EUN4_9HYME</name>
<accession>A0A195EUN4</accession>